<accession>A0A4P9X777</accession>
<dbReference type="AlphaFoldDB" id="A0A4P9X777"/>
<evidence type="ECO:0000313" key="5">
    <source>
        <dbReference type="EMBL" id="RKP01073.1"/>
    </source>
</evidence>
<dbReference type="EMBL" id="ML014186">
    <property type="protein sequence ID" value="RKP01073.1"/>
    <property type="molecule type" value="Genomic_DNA"/>
</dbReference>
<organism evidence="5 7">
    <name type="scientific">Caulochytrium protostelioides</name>
    <dbReference type="NCBI Taxonomy" id="1555241"/>
    <lineage>
        <taxon>Eukaryota</taxon>
        <taxon>Fungi</taxon>
        <taxon>Fungi incertae sedis</taxon>
        <taxon>Chytridiomycota</taxon>
        <taxon>Chytridiomycota incertae sedis</taxon>
        <taxon>Chytridiomycetes</taxon>
        <taxon>Caulochytriales</taxon>
        <taxon>Caulochytriaceae</taxon>
        <taxon>Caulochytrium</taxon>
    </lineage>
</organism>
<evidence type="ECO:0000313" key="4">
    <source>
        <dbReference type="EMBL" id="RKO96678.1"/>
    </source>
</evidence>
<proteinExistence type="inferred from homology"/>
<evidence type="ECO:0000256" key="2">
    <source>
        <dbReference type="ARBA" id="ARBA00022980"/>
    </source>
</evidence>
<reference evidence="5" key="2">
    <citation type="submission" date="2018-04" db="EMBL/GenBank/DDBJ databases">
        <title>Leveraging single-cell genomics to expand the Fungal Tree of Life.</title>
        <authorList>
            <consortium name="DOE Joint Genome Institute"/>
            <person name="Ahrendt S.R."/>
            <person name="Quandt C.A."/>
            <person name="Ciobanu D."/>
            <person name="Clum A."/>
            <person name="Salamov A."/>
            <person name="Andreopoulos B."/>
            <person name="Cheng J.-F."/>
            <person name="Woyke T."/>
            <person name="Pelin A."/>
            <person name="Henrissat B."/>
            <person name="Benny G.L."/>
            <person name="Smith M.E."/>
            <person name="James T.Y."/>
            <person name="Grigoriev I.V."/>
        </authorList>
    </citation>
    <scope>NUCLEOTIDE SEQUENCE</scope>
    <source>
        <strain evidence="5">ATCC 52028</strain>
    </source>
</reference>
<keyword evidence="3" id="KW-0687">Ribonucleoprotein</keyword>
<dbReference type="InterPro" id="IPR001266">
    <property type="entry name" value="Ribosomal_eS19"/>
</dbReference>
<dbReference type="PANTHER" id="PTHR11710">
    <property type="entry name" value="40S RIBOSOMAL PROTEIN S19"/>
    <property type="match status" value="1"/>
</dbReference>
<dbReference type="GO" id="GO:0022627">
    <property type="term" value="C:cytosolic small ribosomal subunit"/>
    <property type="evidence" value="ECO:0007669"/>
    <property type="project" value="TreeGrafter"/>
</dbReference>
<reference evidence="6 7" key="1">
    <citation type="journal article" date="2018" name="Nat. Microbiol.">
        <title>Leveraging single-cell genomics to expand the fungal tree of life.</title>
        <authorList>
            <person name="Ahrendt S.R."/>
            <person name="Quandt C.A."/>
            <person name="Ciobanu D."/>
            <person name="Clum A."/>
            <person name="Salamov A."/>
            <person name="Andreopoulos B."/>
            <person name="Cheng J.F."/>
            <person name="Woyke T."/>
            <person name="Pelin A."/>
            <person name="Henrissat B."/>
            <person name="Reynolds N.K."/>
            <person name="Benny G.L."/>
            <person name="Smith M.E."/>
            <person name="James T.Y."/>
            <person name="Grigoriev I.V."/>
        </authorList>
    </citation>
    <scope>NUCLEOTIDE SEQUENCE [LARGE SCALE GENOMIC DNA]</scope>
    <source>
        <strain evidence="6 7">ATCC 52028</strain>
    </source>
</reference>
<evidence type="ECO:0000313" key="6">
    <source>
        <dbReference type="Proteomes" id="UP000268535"/>
    </source>
</evidence>
<dbReference type="STRING" id="1555241.A0A4P9X777"/>
<dbReference type="SUPFAM" id="SSF46785">
    <property type="entry name" value="Winged helix' DNA-binding domain"/>
    <property type="match status" value="1"/>
</dbReference>
<dbReference type="OrthoDB" id="428974at2759"/>
<dbReference type="GO" id="GO:0000028">
    <property type="term" value="P:ribosomal small subunit assembly"/>
    <property type="evidence" value="ECO:0007669"/>
    <property type="project" value="TreeGrafter"/>
</dbReference>
<gene>
    <name evidence="4" type="ORF">CAUPRSCDRAFT_7802</name>
    <name evidence="5" type="ORF">CXG81DRAFT_19068</name>
</gene>
<evidence type="ECO:0000313" key="7">
    <source>
        <dbReference type="Proteomes" id="UP000274922"/>
    </source>
</evidence>
<dbReference type="InterPro" id="IPR036388">
    <property type="entry name" value="WH-like_DNA-bd_sf"/>
</dbReference>
<sequence>MSFHTVKDVSAHKFIEAYSAYLKRTGKLEVPKWVDLVKTASYKELAPIDPDWYFVRAAAVARHVYLRPGTSVLGLRKHNGGRKNRGSRPEHYALGSGAVDRAILKSLEAIKIVETTTKGRVLTSTGQRDLNRIATQVASSA</sequence>
<protein>
    <submittedName>
        <fullName evidence="4">Ribosomal protein S19e</fullName>
    </submittedName>
</protein>
<dbReference type="GO" id="GO:0003735">
    <property type="term" value="F:structural constituent of ribosome"/>
    <property type="evidence" value="ECO:0007669"/>
    <property type="project" value="InterPro"/>
</dbReference>
<dbReference type="GO" id="GO:0006412">
    <property type="term" value="P:translation"/>
    <property type="evidence" value="ECO:0007669"/>
    <property type="project" value="InterPro"/>
</dbReference>
<dbReference type="Pfam" id="PF01090">
    <property type="entry name" value="Ribosomal_S19e"/>
    <property type="match status" value="1"/>
</dbReference>
<dbReference type="Proteomes" id="UP000268535">
    <property type="component" value="Unassembled WGS sequence"/>
</dbReference>
<keyword evidence="2 4" id="KW-0689">Ribosomal protein</keyword>
<dbReference type="FunFam" id="1.10.10.10:FF:000118">
    <property type="entry name" value="40S ribosomal protein S19"/>
    <property type="match status" value="1"/>
</dbReference>
<reference evidence="4" key="3">
    <citation type="submission" date="2018-08" db="EMBL/GenBank/DDBJ databases">
        <title>Leveraging single-cell genomics to expand the Fungal Tree of Life.</title>
        <authorList>
            <consortium name="DOE Joint Genome Institute"/>
            <person name="Ahrendt S.R."/>
            <person name="Quandt C.A."/>
            <person name="Ciobanu D."/>
            <person name="Clum A."/>
            <person name="Salamov A."/>
            <person name="Andreopoulos B."/>
            <person name="Cheng J.-F."/>
            <person name="Woyke T."/>
            <person name="Pelin A."/>
            <person name="Henrissat B."/>
            <person name="Reynolds N."/>
            <person name="Benny G.L."/>
            <person name="Smith M.E."/>
            <person name="James T.Y."/>
            <person name="Grigoriev I.V."/>
        </authorList>
    </citation>
    <scope>NUCLEOTIDE SEQUENCE</scope>
    <source>
        <strain evidence="4">ATCC 52028</strain>
    </source>
</reference>
<keyword evidence="7" id="KW-1185">Reference proteome</keyword>
<dbReference type="SMART" id="SM01413">
    <property type="entry name" value="Ribosomal_S19e"/>
    <property type="match status" value="1"/>
</dbReference>
<evidence type="ECO:0000256" key="1">
    <source>
        <dbReference type="ARBA" id="ARBA00010014"/>
    </source>
</evidence>
<comment type="similarity">
    <text evidence="1">Belongs to the eukaryotic ribosomal protein eS19 family.</text>
</comment>
<dbReference type="GO" id="GO:0003723">
    <property type="term" value="F:RNA binding"/>
    <property type="evidence" value="ECO:0007669"/>
    <property type="project" value="TreeGrafter"/>
</dbReference>
<dbReference type="PANTHER" id="PTHR11710:SF0">
    <property type="entry name" value="40S RIBOSOMAL PROTEIN S19"/>
    <property type="match status" value="1"/>
</dbReference>
<dbReference type="EMBL" id="ML009711">
    <property type="protein sequence ID" value="RKO96678.1"/>
    <property type="molecule type" value="Genomic_DNA"/>
</dbReference>
<dbReference type="InterPro" id="IPR036390">
    <property type="entry name" value="WH_DNA-bd_sf"/>
</dbReference>
<name>A0A4P9X777_9FUNG</name>
<evidence type="ECO:0000256" key="3">
    <source>
        <dbReference type="ARBA" id="ARBA00023274"/>
    </source>
</evidence>
<dbReference type="Gene3D" id="1.10.10.10">
    <property type="entry name" value="Winged helix-like DNA-binding domain superfamily/Winged helix DNA-binding domain"/>
    <property type="match status" value="1"/>
</dbReference>
<dbReference type="Proteomes" id="UP000274922">
    <property type="component" value="Unassembled WGS sequence"/>
</dbReference>